<dbReference type="InterPro" id="IPR003413">
    <property type="entry name" value="T2SS_GspI_C"/>
</dbReference>
<keyword evidence="5 9" id="KW-0997">Cell inner membrane</keyword>
<dbReference type="GO" id="GO:0015627">
    <property type="term" value="C:type II protein secretion system complex"/>
    <property type="evidence" value="ECO:0007669"/>
    <property type="project" value="UniProtKB-UniRule"/>
</dbReference>
<dbReference type="PANTHER" id="PTHR38779">
    <property type="entry name" value="TYPE II SECRETION SYSTEM PROTEIN I-RELATED"/>
    <property type="match status" value="1"/>
</dbReference>
<keyword evidence="12" id="KW-1185">Reference proteome</keyword>
<accession>A0A4S3KYQ3</accession>
<feature type="domain" description="Type II secretion system protein GspI C-terminal" evidence="10">
    <location>
        <begin position="44"/>
        <end position="120"/>
    </location>
</feature>
<dbReference type="AlphaFoldDB" id="A0A4S3KYQ3"/>
<dbReference type="Gene3D" id="3.30.1300.30">
    <property type="entry name" value="GSPII I/J protein-like"/>
    <property type="match status" value="1"/>
</dbReference>
<dbReference type="RefSeq" id="WP_123521499.1">
    <property type="nucleotide sequence ID" value="NZ_JBHLWF010000081.1"/>
</dbReference>
<dbReference type="InterPro" id="IPR010052">
    <property type="entry name" value="T2SS_protein-GspI"/>
</dbReference>
<comment type="subcellular location">
    <subcellularLocation>
        <location evidence="1 9">Cell inner membrane</location>
        <topology evidence="1 9">Single-pass membrane protein</topology>
    </subcellularLocation>
</comment>
<evidence type="ECO:0000256" key="3">
    <source>
        <dbReference type="ARBA" id="ARBA00022475"/>
    </source>
</evidence>
<evidence type="ECO:0000313" key="12">
    <source>
        <dbReference type="Proteomes" id="UP000294599"/>
    </source>
</evidence>
<evidence type="ECO:0000256" key="9">
    <source>
        <dbReference type="RuleBase" id="RU368030"/>
    </source>
</evidence>
<evidence type="ECO:0000256" key="2">
    <source>
        <dbReference type="ARBA" id="ARBA00008358"/>
    </source>
</evidence>
<evidence type="ECO:0000256" key="4">
    <source>
        <dbReference type="ARBA" id="ARBA00022481"/>
    </source>
</evidence>
<dbReference type="PANTHER" id="PTHR38779:SF2">
    <property type="entry name" value="TYPE II SECRETION SYSTEM PROTEIN I-RELATED"/>
    <property type="match status" value="1"/>
</dbReference>
<dbReference type="Pfam" id="PF07963">
    <property type="entry name" value="N_methyl"/>
    <property type="match status" value="1"/>
</dbReference>
<keyword evidence="7" id="KW-1133">Transmembrane helix</keyword>
<dbReference type="InterPro" id="IPR012902">
    <property type="entry name" value="N_methyl_site"/>
</dbReference>
<sequence>MTVGHRQRGFSLLEVLVALAVLALALFALSRSASVTVQAAAHREEALLASLVAGNVLAEIRLSEVSPAPGRREGQQRQGGREFYWRASITDSDVPGIRRIDIAVAVDPARDDSRVRLTGFAGQP</sequence>
<dbReference type="EMBL" id="SMAF01000021">
    <property type="protein sequence ID" value="TCS94493.1"/>
    <property type="molecule type" value="Genomic_DNA"/>
</dbReference>
<dbReference type="NCBIfam" id="TIGR01707">
    <property type="entry name" value="gspI"/>
    <property type="match status" value="1"/>
</dbReference>
<dbReference type="NCBIfam" id="TIGR02532">
    <property type="entry name" value="IV_pilin_GFxxxE"/>
    <property type="match status" value="1"/>
</dbReference>
<dbReference type="Proteomes" id="UP000294599">
    <property type="component" value="Unassembled WGS sequence"/>
</dbReference>
<comment type="PTM">
    <text evidence="9">Cleaved by prepilin peptidase.</text>
</comment>
<dbReference type="GO" id="GO:0015628">
    <property type="term" value="P:protein secretion by the type II secretion system"/>
    <property type="evidence" value="ECO:0007669"/>
    <property type="project" value="UniProtKB-UniRule"/>
</dbReference>
<name>A0A4S3KYQ3_9GAMM</name>
<comment type="caution">
    <text evidence="11">The sequence shown here is derived from an EMBL/GenBank/DDBJ whole genome shotgun (WGS) entry which is preliminary data.</text>
</comment>
<gene>
    <name evidence="11" type="ORF">EDC25_12112</name>
</gene>
<reference evidence="11 12" key="1">
    <citation type="submission" date="2019-03" db="EMBL/GenBank/DDBJ databases">
        <title>Genomic Encyclopedia of Type Strains, Phase IV (KMG-IV): sequencing the most valuable type-strain genomes for metagenomic binning, comparative biology and taxonomic classification.</title>
        <authorList>
            <person name="Goeker M."/>
        </authorList>
    </citation>
    <scope>NUCLEOTIDE SEQUENCE [LARGE SCALE GENOMIC DNA]</scope>
    <source>
        <strain evidence="11 12">DSM 21944</strain>
    </source>
</reference>
<proteinExistence type="inferred from homology"/>
<comment type="similarity">
    <text evidence="2 9">Belongs to the GSP I family.</text>
</comment>
<dbReference type="GO" id="GO:0005886">
    <property type="term" value="C:plasma membrane"/>
    <property type="evidence" value="ECO:0007669"/>
    <property type="project" value="UniProtKB-SubCell"/>
</dbReference>
<comment type="function">
    <text evidence="9">Component of the type II secretion system required for the energy-dependent secretion of extracellular factors such as proteases and toxins from the periplasm.</text>
</comment>
<keyword evidence="4 9" id="KW-0488">Methylation</keyword>
<evidence type="ECO:0000259" key="10">
    <source>
        <dbReference type="Pfam" id="PF02501"/>
    </source>
</evidence>
<protein>
    <recommendedName>
        <fullName evidence="9">Type II secretion system protein I</fullName>
        <shortName evidence="9">T2SS minor pseudopilin I</shortName>
    </recommendedName>
</protein>
<evidence type="ECO:0000313" key="11">
    <source>
        <dbReference type="EMBL" id="TCS94493.1"/>
    </source>
</evidence>
<evidence type="ECO:0000256" key="5">
    <source>
        <dbReference type="ARBA" id="ARBA00022519"/>
    </source>
</evidence>
<evidence type="ECO:0000256" key="1">
    <source>
        <dbReference type="ARBA" id="ARBA00004377"/>
    </source>
</evidence>
<evidence type="ECO:0000256" key="7">
    <source>
        <dbReference type="ARBA" id="ARBA00022989"/>
    </source>
</evidence>
<organism evidence="11 12">
    <name type="scientific">Pseudofulvimonas gallinarii</name>
    <dbReference type="NCBI Taxonomy" id="634155"/>
    <lineage>
        <taxon>Bacteria</taxon>
        <taxon>Pseudomonadati</taxon>
        <taxon>Pseudomonadota</taxon>
        <taxon>Gammaproteobacteria</taxon>
        <taxon>Lysobacterales</taxon>
        <taxon>Rhodanobacteraceae</taxon>
        <taxon>Pseudofulvimonas</taxon>
    </lineage>
</organism>
<dbReference type="InterPro" id="IPR045584">
    <property type="entry name" value="Pilin-like"/>
</dbReference>
<comment type="subunit">
    <text evidence="9">Type II secretion is composed of four main components: the outer membrane complex, the inner membrane complex, the cytoplasmic secretion ATPase and the periplasm-spanning pseudopilus.</text>
</comment>
<keyword evidence="8" id="KW-0472">Membrane</keyword>
<evidence type="ECO:0000256" key="8">
    <source>
        <dbReference type="ARBA" id="ARBA00023136"/>
    </source>
</evidence>
<evidence type="ECO:0000256" key="6">
    <source>
        <dbReference type="ARBA" id="ARBA00022692"/>
    </source>
</evidence>
<keyword evidence="6" id="KW-0812">Transmembrane</keyword>
<dbReference type="PROSITE" id="PS00409">
    <property type="entry name" value="PROKAR_NTER_METHYL"/>
    <property type="match status" value="1"/>
</dbReference>
<keyword evidence="3" id="KW-1003">Cell membrane</keyword>
<dbReference type="Pfam" id="PF02501">
    <property type="entry name" value="T2SSI"/>
    <property type="match status" value="1"/>
</dbReference>
<dbReference type="SUPFAM" id="SSF54523">
    <property type="entry name" value="Pili subunits"/>
    <property type="match status" value="1"/>
</dbReference>